<organism evidence="3 4">
    <name type="scientific">Thermoproteota archaeon</name>
    <dbReference type="NCBI Taxonomy" id="2056631"/>
    <lineage>
        <taxon>Archaea</taxon>
        <taxon>Thermoproteota</taxon>
    </lineage>
</organism>
<dbReference type="AlphaFoldDB" id="A0A497EMJ7"/>
<sequence length="310" mass="34066">MNVLVTGGAGFIGSHVVDLLLSNGFSVKVLDNLYSGSLENLSQASSKPGFSFFKGDVRDLSLLRELARSCDYIIHLAALVSVEEANKNPVLAYEVNILGTLNVLEACRKCDVNTLIYSSSCAVYGEAVRLPIDEEHPLRPKNVYGVTKLASEALINSYVESYGLKAYVLRFFNVYGPRMKGGPYAGVVHCFISRALSKQSFTIYGDGEQTRDFVYVADVAESCLMALKSGKPGIYNIGTGKATSINYLATLIKELTSSNVSIIHEPPRLGDIKSSQADVEKARRLLGWKARYDLRQGLLETINWYKSSRH</sequence>
<protein>
    <recommendedName>
        <fullName evidence="2">NAD-dependent epimerase/dehydratase domain-containing protein</fullName>
    </recommendedName>
</protein>
<dbReference type="InterPro" id="IPR001509">
    <property type="entry name" value="Epimerase_deHydtase"/>
</dbReference>
<evidence type="ECO:0000259" key="2">
    <source>
        <dbReference type="Pfam" id="PF01370"/>
    </source>
</evidence>
<comment type="caution">
    <text evidence="3">The sequence shown here is derived from an EMBL/GenBank/DDBJ whole genome shotgun (WGS) entry which is preliminary data.</text>
</comment>
<dbReference type="Pfam" id="PF01370">
    <property type="entry name" value="Epimerase"/>
    <property type="match status" value="1"/>
</dbReference>
<dbReference type="Gene3D" id="3.40.50.720">
    <property type="entry name" value="NAD(P)-binding Rossmann-like Domain"/>
    <property type="match status" value="1"/>
</dbReference>
<gene>
    <name evidence="3" type="ORF">DRJ31_07725</name>
</gene>
<dbReference type="Proteomes" id="UP000278475">
    <property type="component" value="Unassembled WGS sequence"/>
</dbReference>
<reference evidence="3 4" key="1">
    <citation type="submission" date="2018-06" db="EMBL/GenBank/DDBJ databases">
        <title>Extensive metabolic versatility and redundancy in microbially diverse, dynamic hydrothermal sediments.</title>
        <authorList>
            <person name="Dombrowski N."/>
            <person name="Teske A."/>
            <person name="Baker B.J."/>
        </authorList>
    </citation>
    <scope>NUCLEOTIDE SEQUENCE [LARGE SCALE GENOMIC DNA]</scope>
    <source>
        <strain evidence="3">B66_G16</strain>
    </source>
</reference>
<dbReference type="PANTHER" id="PTHR43000">
    <property type="entry name" value="DTDP-D-GLUCOSE 4,6-DEHYDRATASE-RELATED"/>
    <property type="match status" value="1"/>
</dbReference>
<dbReference type="InterPro" id="IPR036291">
    <property type="entry name" value="NAD(P)-bd_dom_sf"/>
</dbReference>
<accession>A0A497EMJ7</accession>
<dbReference type="PRINTS" id="PR01713">
    <property type="entry name" value="NUCEPIMERASE"/>
</dbReference>
<name>A0A497EMJ7_9CREN</name>
<evidence type="ECO:0000313" key="4">
    <source>
        <dbReference type="Proteomes" id="UP000278475"/>
    </source>
</evidence>
<dbReference type="EMBL" id="QMQV01000087">
    <property type="protein sequence ID" value="RLE48185.1"/>
    <property type="molecule type" value="Genomic_DNA"/>
</dbReference>
<dbReference type="SUPFAM" id="SSF51735">
    <property type="entry name" value="NAD(P)-binding Rossmann-fold domains"/>
    <property type="match status" value="1"/>
</dbReference>
<feature type="domain" description="NAD-dependent epimerase/dehydratase" evidence="2">
    <location>
        <begin position="3"/>
        <end position="238"/>
    </location>
</feature>
<evidence type="ECO:0000313" key="3">
    <source>
        <dbReference type="EMBL" id="RLE48185.1"/>
    </source>
</evidence>
<comment type="similarity">
    <text evidence="1">Belongs to the NAD(P)-dependent epimerase/dehydratase family.</text>
</comment>
<evidence type="ECO:0000256" key="1">
    <source>
        <dbReference type="ARBA" id="ARBA00007637"/>
    </source>
</evidence>
<proteinExistence type="inferred from homology"/>